<dbReference type="PRINTS" id="PR00502">
    <property type="entry name" value="NUDIXFAMILY"/>
</dbReference>
<dbReference type="PANTHER" id="PTHR43046:SF14">
    <property type="entry name" value="MUTT_NUDIX FAMILY PROTEIN"/>
    <property type="match status" value="1"/>
</dbReference>
<dbReference type="AlphaFoldDB" id="A0A2H0VB51"/>
<dbReference type="PROSITE" id="PS00893">
    <property type="entry name" value="NUDIX_BOX"/>
    <property type="match status" value="1"/>
</dbReference>
<dbReference type="EMBL" id="PFAK01000028">
    <property type="protein sequence ID" value="PIR96316.1"/>
    <property type="molecule type" value="Genomic_DNA"/>
</dbReference>
<evidence type="ECO:0000256" key="2">
    <source>
        <dbReference type="ARBA" id="ARBA00022801"/>
    </source>
</evidence>
<sequence length="148" mass="16720">MKKLLINSMGNEQITIVVAVIKNEAGQILIAKRNQPDLPEEHNKWEFVGGGIKFGEDPKEALVREVKEESGLDVKIIRLMPKILTQNWENQSPKRHIIILTYECETVGGQLKAGEDEILEIKFINSKDVGKYDCLPNVKKILKLLTNG</sequence>
<dbReference type="InterPro" id="IPR020476">
    <property type="entry name" value="Nudix_hydrolase"/>
</dbReference>
<organism evidence="5 6">
    <name type="scientific">Candidatus Doudnabacteria bacterium CG10_big_fil_rev_8_21_14_0_10_42_18</name>
    <dbReference type="NCBI Taxonomy" id="1974552"/>
    <lineage>
        <taxon>Bacteria</taxon>
        <taxon>Candidatus Doudnaibacteriota</taxon>
    </lineage>
</organism>
<dbReference type="InterPro" id="IPR000086">
    <property type="entry name" value="NUDIX_hydrolase_dom"/>
</dbReference>
<keyword evidence="2 3" id="KW-0378">Hydrolase</keyword>
<accession>A0A2H0VB51</accession>
<name>A0A2H0VB51_9BACT</name>
<dbReference type="Proteomes" id="UP000230922">
    <property type="component" value="Unassembled WGS sequence"/>
</dbReference>
<comment type="similarity">
    <text evidence="3">Belongs to the Nudix hydrolase family.</text>
</comment>
<evidence type="ECO:0000259" key="4">
    <source>
        <dbReference type="PROSITE" id="PS51462"/>
    </source>
</evidence>
<dbReference type="CDD" id="cd02883">
    <property type="entry name" value="NUDIX_Hydrolase"/>
    <property type="match status" value="1"/>
</dbReference>
<gene>
    <name evidence="5" type="ORF">COT92_01740</name>
</gene>
<evidence type="ECO:0000313" key="6">
    <source>
        <dbReference type="Proteomes" id="UP000230922"/>
    </source>
</evidence>
<evidence type="ECO:0000256" key="3">
    <source>
        <dbReference type="RuleBase" id="RU003476"/>
    </source>
</evidence>
<dbReference type="Gene3D" id="3.90.79.10">
    <property type="entry name" value="Nucleoside Triphosphate Pyrophosphohydrolase"/>
    <property type="match status" value="1"/>
</dbReference>
<comment type="cofactor">
    <cofactor evidence="1">
        <name>Mg(2+)</name>
        <dbReference type="ChEBI" id="CHEBI:18420"/>
    </cofactor>
</comment>
<dbReference type="SUPFAM" id="SSF55811">
    <property type="entry name" value="Nudix"/>
    <property type="match status" value="1"/>
</dbReference>
<reference evidence="6" key="1">
    <citation type="submission" date="2017-09" db="EMBL/GenBank/DDBJ databases">
        <title>Depth-based differentiation of microbial function through sediment-hosted aquifers and enrichment of novel symbionts in the deep terrestrial subsurface.</title>
        <authorList>
            <person name="Probst A.J."/>
            <person name="Ladd B."/>
            <person name="Jarett J.K."/>
            <person name="Geller-Mcgrath D.E."/>
            <person name="Sieber C.M.K."/>
            <person name="Emerson J.B."/>
            <person name="Anantharaman K."/>
            <person name="Thomas B.C."/>
            <person name="Malmstrom R."/>
            <person name="Stieglmeier M."/>
            <person name="Klingl A."/>
            <person name="Woyke T."/>
            <person name="Ryan C.M."/>
            <person name="Banfield J.F."/>
        </authorList>
    </citation>
    <scope>NUCLEOTIDE SEQUENCE [LARGE SCALE GENOMIC DNA]</scope>
</reference>
<proteinExistence type="inferred from homology"/>
<evidence type="ECO:0000313" key="5">
    <source>
        <dbReference type="EMBL" id="PIR96316.1"/>
    </source>
</evidence>
<dbReference type="InterPro" id="IPR015797">
    <property type="entry name" value="NUDIX_hydrolase-like_dom_sf"/>
</dbReference>
<dbReference type="InterPro" id="IPR020084">
    <property type="entry name" value="NUDIX_hydrolase_CS"/>
</dbReference>
<dbReference type="GO" id="GO:0016787">
    <property type="term" value="F:hydrolase activity"/>
    <property type="evidence" value="ECO:0007669"/>
    <property type="project" value="UniProtKB-KW"/>
</dbReference>
<dbReference type="Pfam" id="PF00293">
    <property type="entry name" value="NUDIX"/>
    <property type="match status" value="1"/>
</dbReference>
<comment type="caution">
    <text evidence="5">The sequence shown here is derived from an EMBL/GenBank/DDBJ whole genome shotgun (WGS) entry which is preliminary data.</text>
</comment>
<evidence type="ECO:0000256" key="1">
    <source>
        <dbReference type="ARBA" id="ARBA00001946"/>
    </source>
</evidence>
<protein>
    <recommendedName>
        <fullName evidence="4">Nudix hydrolase domain-containing protein</fullName>
    </recommendedName>
</protein>
<feature type="domain" description="Nudix hydrolase" evidence="4">
    <location>
        <begin position="12"/>
        <end position="147"/>
    </location>
</feature>
<dbReference type="PANTHER" id="PTHR43046">
    <property type="entry name" value="GDP-MANNOSE MANNOSYL HYDROLASE"/>
    <property type="match status" value="1"/>
</dbReference>
<dbReference type="PROSITE" id="PS51462">
    <property type="entry name" value="NUDIX"/>
    <property type="match status" value="1"/>
</dbReference>